<reference evidence="4 5" key="1">
    <citation type="submission" date="2015-06" db="EMBL/GenBank/DDBJ databases">
        <title>Draft genome sequencing of a biphenyl-degrading bacterium, Janthinobacterium lividum MEG1.</title>
        <authorList>
            <person name="Shimodaira J."/>
            <person name="Hatta T."/>
        </authorList>
    </citation>
    <scope>NUCLEOTIDE SEQUENCE [LARGE SCALE GENOMIC DNA]</scope>
    <source>
        <strain evidence="4 5">MEG1</strain>
    </source>
</reference>
<dbReference type="CDD" id="cd06471">
    <property type="entry name" value="ACD_LpsHSP_like"/>
    <property type="match status" value="1"/>
</dbReference>
<dbReference type="SUPFAM" id="SSF49764">
    <property type="entry name" value="HSP20-like chaperones"/>
    <property type="match status" value="1"/>
</dbReference>
<dbReference type="PANTHER" id="PTHR11527">
    <property type="entry name" value="HEAT-SHOCK PROTEIN 20 FAMILY MEMBER"/>
    <property type="match status" value="1"/>
</dbReference>
<dbReference type="RefSeq" id="WP_071077652.1">
    <property type="nucleotide sequence ID" value="NZ_LFKP01000008.1"/>
</dbReference>
<accession>A0A1S1U7M4</accession>
<protein>
    <recommendedName>
        <fullName evidence="3">SHSP domain-containing protein</fullName>
    </recommendedName>
</protein>
<evidence type="ECO:0000313" key="4">
    <source>
        <dbReference type="EMBL" id="OHV96168.1"/>
    </source>
</evidence>
<dbReference type="PROSITE" id="PS01031">
    <property type="entry name" value="SHSP"/>
    <property type="match status" value="1"/>
</dbReference>
<name>A0A1S1U7M4_9BURK</name>
<organism evidence="4 5">
    <name type="scientific">Janthinobacterium lividum</name>
    <dbReference type="NCBI Taxonomy" id="29581"/>
    <lineage>
        <taxon>Bacteria</taxon>
        <taxon>Pseudomonadati</taxon>
        <taxon>Pseudomonadota</taxon>
        <taxon>Betaproteobacteria</taxon>
        <taxon>Burkholderiales</taxon>
        <taxon>Oxalobacteraceae</taxon>
        <taxon>Janthinobacterium</taxon>
    </lineage>
</organism>
<dbReference type="Proteomes" id="UP000179840">
    <property type="component" value="Unassembled WGS sequence"/>
</dbReference>
<dbReference type="EMBL" id="LFKP01000008">
    <property type="protein sequence ID" value="OHV96168.1"/>
    <property type="molecule type" value="Genomic_DNA"/>
</dbReference>
<dbReference type="InterPro" id="IPR002068">
    <property type="entry name" value="A-crystallin/Hsp20_dom"/>
</dbReference>
<sequence length="148" mass="16621">MANHLTRFDPFSDIARFEPLNGIEDWFRDFQLRPALRDWNVEPRIKLDVSETDVAYTVKAEIPGVKKEDIKVAVEGGVVSITAELKHESEVKTGKLLRTERSYGEQRRSFTLAHDIDDAKVVASYADGVLTLSLPKKSGKASKHIPIS</sequence>
<dbReference type="InterPro" id="IPR031107">
    <property type="entry name" value="Small_HSP"/>
</dbReference>
<evidence type="ECO:0000256" key="1">
    <source>
        <dbReference type="PROSITE-ProRule" id="PRU00285"/>
    </source>
</evidence>
<dbReference type="AlphaFoldDB" id="A0A1S1U7M4"/>
<evidence type="ECO:0000259" key="3">
    <source>
        <dbReference type="PROSITE" id="PS01031"/>
    </source>
</evidence>
<comment type="similarity">
    <text evidence="1 2">Belongs to the small heat shock protein (HSP20) family.</text>
</comment>
<dbReference type="InterPro" id="IPR008978">
    <property type="entry name" value="HSP20-like_chaperone"/>
</dbReference>
<evidence type="ECO:0000313" key="5">
    <source>
        <dbReference type="Proteomes" id="UP000179840"/>
    </source>
</evidence>
<comment type="caution">
    <text evidence="4">The sequence shown here is derived from an EMBL/GenBank/DDBJ whole genome shotgun (WGS) entry which is preliminary data.</text>
</comment>
<dbReference type="Pfam" id="PF00011">
    <property type="entry name" value="HSP20"/>
    <property type="match status" value="1"/>
</dbReference>
<evidence type="ECO:0000256" key="2">
    <source>
        <dbReference type="RuleBase" id="RU003616"/>
    </source>
</evidence>
<gene>
    <name evidence="4" type="ORF">AKG95_15265</name>
</gene>
<feature type="domain" description="SHSP" evidence="3">
    <location>
        <begin position="36"/>
        <end position="148"/>
    </location>
</feature>
<dbReference type="Gene3D" id="2.60.40.790">
    <property type="match status" value="1"/>
</dbReference>
<proteinExistence type="inferred from homology"/>